<organism evidence="2 3">
    <name type="scientific">Algivirga pacifica</name>
    <dbReference type="NCBI Taxonomy" id="1162670"/>
    <lineage>
        <taxon>Bacteria</taxon>
        <taxon>Pseudomonadati</taxon>
        <taxon>Bacteroidota</taxon>
        <taxon>Cytophagia</taxon>
        <taxon>Cytophagales</taxon>
        <taxon>Flammeovirgaceae</taxon>
        <taxon>Algivirga</taxon>
    </lineage>
</organism>
<evidence type="ECO:0000259" key="1">
    <source>
        <dbReference type="Pfam" id="PF13229"/>
    </source>
</evidence>
<dbReference type="RefSeq" id="WP_345370745.1">
    <property type="nucleotide sequence ID" value="NZ_BAABJX010000024.1"/>
</dbReference>
<evidence type="ECO:0000313" key="2">
    <source>
        <dbReference type="EMBL" id="GAA4831440.1"/>
    </source>
</evidence>
<dbReference type="Gene3D" id="2.160.20.10">
    <property type="entry name" value="Single-stranded right-handed beta-helix, Pectin lyase-like"/>
    <property type="match status" value="1"/>
</dbReference>
<dbReference type="SUPFAM" id="SSF51126">
    <property type="entry name" value="Pectin lyase-like"/>
    <property type="match status" value="1"/>
</dbReference>
<dbReference type="EMBL" id="BAABJX010000024">
    <property type="protein sequence ID" value="GAA4831440.1"/>
    <property type="molecule type" value="Genomic_DNA"/>
</dbReference>
<feature type="domain" description="Right handed beta helix" evidence="1">
    <location>
        <begin position="198"/>
        <end position="348"/>
    </location>
</feature>
<name>A0ABP9DB28_9BACT</name>
<dbReference type="InterPro" id="IPR039448">
    <property type="entry name" value="Beta_helix"/>
</dbReference>
<gene>
    <name evidence="2" type="ORF">GCM10023331_15870</name>
</gene>
<reference evidence="3" key="1">
    <citation type="journal article" date="2019" name="Int. J. Syst. Evol. Microbiol.">
        <title>The Global Catalogue of Microorganisms (GCM) 10K type strain sequencing project: providing services to taxonomists for standard genome sequencing and annotation.</title>
        <authorList>
            <consortium name="The Broad Institute Genomics Platform"/>
            <consortium name="The Broad Institute Genome Sequencing Center for Infectious Disease"/>
            <person name="Wu L."/>
            <person name="Ma J."/>
        </authorList>
    </citation>
    <scope>NUCLEOTIDE SEQUENCE [LARGE SCALE GENOMIC DNA]</scope>
    <source>
        <strain evidence="3">JCM 18326</strain>
    </source>
</reference>
<keyword evidence="3" id="KW-1185">Reference proteome</keyword>
<dbReference type="InterPro" id="IPR011050">
    <property type="entry name" value="Pectin_lyase_fold/virulence"/>
</dbReference>
<sequence length="490" mass="55187">MTTRIIPTLILNDGRPQGASLPYTSTMLRSFFILLSVIVLSWACTPQNELVSGDEDLRLSFSQDTVFFDTLFTSLPSTTQRFRIINPNEGAVNIDRISLSENSGVFSMIIHGKEGNTLEDIYLRGGDSLMVLVEARISASEETLPFVIEEQVVVEANGHNNTLWLQAWGQNAYFHRMGERISSAEIWAADRPHVVMDSLFIEETGALTIEKGSKIYFNNDAYMLIRGSLNVEGTPQDTVTFQHIRREEDYDTIAGQWLGLYFTPSSKNNRISGAYIKNAYDGVYVWSDEIPETPAMIIENTTIENMASSGVFLAGTYAKIHNSIINNCIGYVLACASGGKYELIHNTIANYNHSFRIEQPTVGFSSAFVPGRQEDPSVRLDDLSVKMENNIIWGDFEEMIILIEATDYGFDFDVNNNILRTSADNIFGTENFYESDPGFYYLPFEQQFFLAEDAFARDKGLPTELTTDRSGEVRDKKPDLGALEWRMLEE</sequence>
<dbReference type="InterPro" id="IPR012334">
    <property type="entry name" value="Pectin_lyas_fold"/>
</dbReference>
<protein>
    <recommendedName>
        <fullName evidence="1">Right handed beta helix domain-containing protein</fullName>
    </recommendedName>
</protein>
<dbReference type="Proteomes" id="UP001500298">
    <property type="component" value="Unassembled WGS sequence"/>
</dbReference>
<evidence type="ECO:0000313" key="3">
    <source>
        <dbReference type="Proteomes" id="UP001500298"/>
    </source>
</evidence>
<accession>A0ABP9DB28</accession>
<proteinExistence type="predicted"/>
<dbReference type="Pfam" id="PF13229">
    <property type="entry name" value="Beta_helix"/>
    <property type="match status" value="1"/>
</dbReference>
<comment type="caution">
    <text evidence="2">The sequence shown here is derived from an EMBL/GenBank/DDBJ whole genome shotgun (WGS) entry which is preliminary data.</text>
</comment>